<organism evidence="13 14">
    <name type="scientific">Oikopleura dioica</name>
    <name type="common">Tunicate</name>
    <dbReference type="NCBI Taxonomy" id="34765"/>
    <lineage>
        <taxon>Eukaryota</taxon>
        <taxon>Metazoa</taxon>
        <taxon>Chordata</taxon>
        <taxon>Tunicata</taxon>
        <taxon>Appendicularia</taxon>
        <taxon>Copelata</taxon>
        <taxon>Oikopleuridae</taxon>
        <taxon>Oikopleura</taxon>
    </lineage>
</organism>
<dbReference type="InterPro" id="IPR009057">
    <property type="entry name" value="Homeodomain-like_sf"/>
</dbReference>
<evidence type="ECO:0000256" key="9">
    <source>
        <dbReference type="RuleBase" id="RU000682"/>
    </source>
</evidence>
<protein>
    <submittedName>
        <fullName evidence="13">Oidioi.mRNA.OKI2018_I69.XSR.g13676.t1.cds</fullName>
    </submittedName>
</protein>
<evidence type="ECO:0000256" key="8">
    <source>
        <dbReference type="PROSITE-ProRule" id="PRU00108"/>
    </source>
</evidence>
<feature type="domain" description="CUB" evidence="11">
    <location>
        <begin position="340"/>
        <end position="484"/>
    </location>
</feature>
<comment type="subcellular location">
    <subcellularLocation>
        <location evidence="1 8 9">Nucleus</location>
    </subcellularLocation>
</comment>
<dbReference type="InterPro" id="IPR001356">
    <property type="entry name" value="HD"/>
</dbReference>
<evidence type="ECO:0000256" key="10">
    <source>
        <dbReference type="SAM" id="MobiDB-lite"/>
    </source>
</evidence>
<keyword evidence="3 8" id="KW-0238">DNA-binding</keyword>
<evidence type="ECO:0000256" key="2">
    <source>
        <dbReference type="ARBA" id="ARBA00022473"/>
    </source>
</evidence>
<dbReference type="Gene3D" id="2.60.120.290">
    <property type="entry name" value="Spermadhesin, CUB domain"/>
    <property type="match status" value="1"/>
</dbReference>
<dbReference type="Pfam" id="PF00046">
    <property type="entry name" value="Homeodomain"/>
    <property type="match status" value="1"/>
</dbReference>
<dbReference type="PANTHER" id="PTHR24340">
    <property type="entry name" value="HOMEOBOX PROTEIN NKX"/>
    <property type="match status" value="1"/>
</dbReference>
<feature type="region of interest" description="Disordered" evidence="10">
    <location>
        <begin position="1"/>
        <end position="47"/>
    </location>
</feature>
<comment type="caution">
    <text evidence="7">Lacks conserved residue(s) required for the propagation of feature annotation.</text>
</comment>
<keyword evidence="2" id="KW-0217">Developmental protein</keyword>
<dbReference type="Gene3D" id="1.10.10.60">
    <property type="entry name" value="Homeodomain-like"/>
    <property type="match status" value="1"/>
</dbReference>
<reference evidence="13 14" key="1">
    <citation type="submission" date="2021-04" db="EMBL/GenBank/DDBJ databases">
        <authorList>
            <person name="Bliznina A."/>
        </authorList>
    </citation>
    <scope>NUCLEOTIDE SEQUENCE [LARGE SCALE GENOMIC DNA]</scope>
</reference>
<dbReference type="PROSITE" id="PS50071">
    <property type="entry name" value="HOMEOBOX_2"/>
    <property type="match status" value="1"/>
</dbReference>
<dbReference type="Proteomes" id="UP001158576">
    <property type="component" value="Chromosome XSR"/>
</dbReference>
<dbReference type="PROSITE" id="PS00027">
    <property type="entry name" value="HOMEOBOX_1"/>
    <property type="match status" value="1"/>
</dbReference>
<feature type="compositionally biased region" description="Polar residues" evidence="10">
    <location>
        <begin position="1"/>
        <end position="45"/>
    </location>
</feature>
<evidence type="ECO:0000256" key="7">
    <source>
        <dbReference type="PROSITE-ProRule" id="PRU00059"/>
    </source>
</evidence>
<evidence type="ECO:0000259" key="12">
    <source>
        <dbReference type="PROSITE" id="PS50071"/>
    </source>
</evidence>
<dbReference type="SUPFAM" id="SSF46689">
    <property type="entry name" value="Homeodomain-like"/>
    <property type="match status" value="1"/>
</dbReference>
<gene>
    <name evidence="13" type="ORF">OKIOD_LOCUS5234</name>
</gene>
<evidence type="ECO:0000313" key="13">
    <source>
        <dbReference type="EMBL" id="CAG5094573.1"/>
    </source>
</evidence>
<feature type="region of interest" description="Disordered" evidence="10">
    <location>
        <begin position="219"/>
        <end position="270"/>
    </location>
</feature>
<feature type="compositionally biased region" description="Polar residues" evidence="10">
    <location>
        <begin position="260"/>
        <end position="270"/>
    </location>
</feature>
<dbReference type="InterPro" id="IPR017970">
    <property type="entry name" value="Homeobox_CS"/>
</dbReference>
<dbReference type="CDD" id="cd00041">
    <property type="entry name" value="CUB"/>
    <property type="match status" value="1"/>
</dbReference>
<dbReference type="SMART" id="SM00389">
    <property type="entry name" value="HOX"/>
    <property type="match status" value="1"/>
</dbReference>
<evidence type="ECO:0000256" key="3">
    <source>
        <dbReference type="ARBA" id="ARBA00023125"/>
    </source>
</evidence>
<dbReference type="InterPro" id="IPR050394">
    <property type="entry name" value="Homeobox_NK-like"/>
</dbReference>
<keyword evidence="6 8" id="KW-0539">Nucleus</keyword>
<dbReference type="EMBL" id="OU015569">
    <property type="protein sequence ID" value="CAG5094573.1"/>
    <property type="molecule type" value="Genomic_DNA"/>
</dbReference>
<dbReference type="InterPro" id="IPR035914">
    <property type="entry name" value="Sperma_CUB_dom_sf"/>
</dbReference>
<dbReference type="PROSITE" id="PS01180">
    <property type="entry name" value="CUB"/>
    <property type="match status" value="1"/>
</dbReference>
<sequence length="623" mass="70280">MSDSIDISNQTPPAADTSQEQITLSSTQLSVSEESPTSSGNSYSVNDLLHHQDPQQLLYSSYDPTNDVYRAQTQTMSSYGPTYHNLPHATSPMTPYLSQTISPSSYTSDPYSAGPTAWYPPSGNMSTSQFTSSMAARGSLYLPTSYGFGSDYKHIMQPSAQRRKRRVLFSQAQVFELERRFKQQKYLSAPEREALAQLINLTPTQVKIWFQNHRYKMKRSTKDKLPDGKDTSAGLDSPNSESESESGQTSCHRVPIEGASQPNSAPGVQFSTEDDQEHVANQVDLGASTAAFSVKVEDIPENQSMYDSSALPNVQSSHGYHHGVSGNLIPKICRQINPKCKGKVLTKNRGRIRLKRKAKQNIDPTKGFSCRWEIISDNPNHRIRIRITQGKGFDIEHQQICGADRLHVIGGGGEKYGRLCNSPHTKGMTYNGLPALLSYNKTKIASREWRDWIELPTNHLVIAFDSDGTINELSGGFRLVYQMVDRYFVPNEVREEIVNLKETEELLLNKIFTPGDKYHERISNMISEHFNQIYEKWHECGGAALDPNFNLDEDFLRHTSEIDYTGEIKAVYERYKDFIQAQLVDIGFCKKAHIDNIEAKKTKLERIFIKSCVEIGKCLPEVY</sequence>
<keyword evidence="14" id="KW-1185">Reference proteome</keyword>
<feature type="DNA-binding region" description="Homeobox" evidence="8">
    <location>
        <begin position="162"/>
        <end position="221"/>
    </location>
</feature>
<name>A0ABN7SCP2_OIKDI</name>
<evidence type="ECO:0000259" key="11">
    <source>
        <dbReference type="PROSITE" id="PS01180"/>
    </source>
</evidence>
<feature type="domain" description="Homeobox" evidence="12">
    <location>
        <begin position="160"/>
        <end position="220"/>
    </location>
</feature>
<feature type="compositionally biased region" description="Basic and acidic residues" evidence="10">
    <location>
        <begin position="220"/>
        <end position="230"/>
    </location>
</feature>
<accession>A0ABN7SCP2</accession>
<dbReference type="CDD" id="cd00086">
    <property type="entry name" value="homeodomain"/>
    <property type="match status" value="1"/>
</dbReference>
<evidence type="ECO:0000256" key="1">
    <source>
        <dbReference type="ARBA" id="ARBA00004123"/>
    </source>
</evidence>
<keyword evidence="5" id="KW-1015">Disulfide bond</keyword>
<feature type="compositionally biased region" description="Polar residues" evidence="10">
    <location>
        <begin position="237"/>
        <end position="251"/>
    </location>
</feature>
<evidence type="ECO:0000256" key="6">
    <source>
        <dbReference type="ARBA" id="ARBA00023242"/>
    </source>
</evidence>
<proteinExistence type="predicted"/>
<dbReference type="SUPFAM" id="SSF49854">
    <property type="entry name" value="Spermadhesin, CUB domain"/>
    <property type="match status" value="1"/>
</dbReference>
<evidence type="ECO:0000256" key="4">
    <source>
        <dbReference type="ARBA" id="ARBA00023155"/>
    </source>
</evidence>
<keyword evidence="4 8" id="KW-0371">Homeobox</keyword>
<evidence type="ECO:0000256" key="5">
    <source>
        <dbReference type="ARBA" id="ARBA00023157"/>
    </source>
</evidence>
<dbReference type="PANTHER" id="PTHR24340:SF41">
    <property type="entry name" value="MUSCLE-SPECIFIC HOMEOBOX PROTEIN TINMAN-RELATED"/>
    <property type="match status" value="1"/>
</dbReference>
<dbReference type="InterPro" id="IPR000859">
    <property type="entry name" value="CUB_dom"/>
</dbReference>
<evidence type="ECO:0000313" key="14">
    <source>
        <dbReference type="Proteomes" id="UP001158576"/>
    </source>
</evidence>